<dbReference type="OrthoDB" id="6425771at2759"/>
<evidence type="ECO:0000256" key="1">
    <source>
        <dbReference type="SAM" id="MobiDB-lite"/>
    </source>
</evidence>
<feature type="region of interest" description="Disordered" evidence="1">
    <location>
        <begin position="631"/>
        <end position="714"/>
    </location>
</feature>
<feature type="compositionally biased region" description="Gly residues" evidence="1">
    <location>
        <begin position="513"/>
        <end position="523"/>
    </location>
</feature>
<feature type="transmembrane region" description="Helical" evidence="2">
    <location>
        <begin position="261"/>
        <end position="281"/>
    </location>
</feature>
<feature type="compositionally biased region" description="Low complexity" evidence="1">
    <location>
        <begin position="20"/>
        <end position="32"/>
    </location>
</feature>
<accession>A0A903UYV3</accession>
<evidence type="ECO:0000313" key="3">
    <source>
        <dbReference type="EnsemblMetazoa" id="AAEL014343-PE"/>
    </source>
</evidence>
<feature type="transmembrane region" description="Helical" evidence="2">
    <location>
        <begin position="293"/>
        <end position="312"/>
    </location>
</feature>
<feature type="compositionally biased region" description="Polar residues" evidence="1">
    <location>
        <begin position="691"/>
        <end position="700"/>
    </location>
</feature>
<dbReference type="Proteomes" id="UP000008820">
    <property type="component" value="Chromosome 2"/>
</dbReference>
<name>A0A903UYV3_AEDAE</name>
<proteinExistence type="predicted"/>
<evidence type="ECO:0000256" key="2">
    <source>
        <dbReference type="SAM" id="Phobius"/>
    </source>
</evidence>
<dbReference type="AlphaFoldDB" id="A0A903UYV3"/>
<evidence type="ECO:0000313" key="4">
    <source>
        <dbReference type="Proteomes" id="UP000008820"/>
    </source>
</evidence>
<feature type="compositionally biased region" description="Basic and acidic residues" evidence="1">
    <location>
        <begin position="472"/>
        <end position="482"/>
    </location>
</feature>
<keyword evidence="2" id="KW-0812">Transmembrane</keyword>
<sequence>MYAAAGGASLASRQARKKQAAQNTKNKATNQQILREKLAAKAVTTPTKSKPFHQLPASYLRAPHQHHRKLSAGYTTVPGFDQHQKSLATPPGKLNLQLTTTTTTATADDEGRPLTPTPGALERKCSVYRSRSRHDPFEEHLPFNQTTISSSHHEAAVYYAQHQLPNGDQQQTYVCKWDTEYYCCDAEHRQLGVCTCDHIECAQGRAAWLERGRRCSVQETPASCHRRWVKRNRIQDSSVGGSSDDEDLLGVLRGPSSFANAFLYVGLGTIAIGLVIAFVGTGEKGFKTVELRLIGPSLIGLGLFCCILRILFCICPSHCLSSSRKARNKKNAKIDADHRTSLLRGDSKRVSIARGPHIPTKQPQIYPKSIVKTKTYEGVEALRQIATTSLFLQNEQKVSSNRIVPIIKEPEKGEEPPLELKKINSLKADTLSVIDIVSISDGEDDAEDDRSHKHHPQAGKVSDTQVIDLTGEDDHSHPVDSHHQRKDSKLRRQRTSVNQQKSDPGASSLSPPGGSGASSGGGSLLMETSLMIIGPTPVTSPTKPMQQSTLTVPMTTPLDGAPRSSAGSGSLLTVLPTQSTSSTSAFGAIVAPSINNNHTQVPGSLSPLPSTSYQPSAAALMSHISPLTSPHNISGLTHNSSSSSSSYLLSPPPVGGSHLGASALSSPSPNQYDPLTLGTNTVTTTSPLLQSPPSAATTTKNEPELVLSPAKLGQ</sequence>
<gene>
    <name evidence="3" type="primary">5564192</name>
</gene>
<reference evidence="3 4" key="1">
    <citation type="submission" date="2017-06" db="EMBL/GenBank/DDBJ databases">
        <title>Aedes aegypti genome working group (AGWG) sequencing and assembly.</title>
        <authorList>
            <consortium name="Aedes aegypti Genome Working Group (AGWG)"/>
            <person name="Matthews B.J."/>
        </authorList>
    </citation>
    <scope>NUCLEOTIDE SEQUENCE [LARGE SCALE GENOMIC DNA]</scope>
    <source>
        <strain evidence="3 4">LVP_AGWG</strain>
    </source>
</reference>
<organism evidence="3 4">
    <name type="scientific">Aedes aegypti</name>
    <name type="common">Yellowfever mosquito</name>
    <name type="synonym">Culex aegypti</name>
    <dbReference type="NCBI Taxonomy" id="7159"/>
    <lineage>
        <taxon>Eukaryota</taxon>
        <taxon>Metazoa</taxon>
        <taxon>Ecdysozoa</taxon>
        <taxon>Arthropoda</taxon>
        <taxon>Hexapoda</taxon>
        <taxon>Insecta</taxon>
        <taxon>Pterygota</taxon>
        <taxon>Neoptera</taxon>
        <taxon>Endopterygota</taxon>
        <taxon>Diptera</taxon>
        <taxon>Nematocera</taxon>
        <taxon>Culicoidea</taxon>
        <taxon>Culicidae</taxon>
        <taxon>Culicinae</taxon>
        <taxon>Aedini</taxon>
        <taxon>Aedes</taxon>
        <taxon>Stegomyia</taxon>
    </lineage>
</organism>
<reference evidence="3" key="2">
    <citation type="submission" date="2022-10" db="UniProtKB">
        <authorList>
            <consortium name="EnsemblMetazoa"/>
        </authorList>
    </citation>
    <scope>IDENTIFICATION</scope>
    <source>
        <strain evidence="3">LVP_AGWG</strain>
    </source>
</reference>
<feature type="region of interest" description="Disordered" evidence="1">
    <location>
        <begin position="442"/>
        <end position="523"/>
    </location>
</feature>
<feature type="compositionally biased region" description="Basic residues" evidence="1">
    <location>
        <begin position="483"/>
        <end position="494"/>
    </location>
</feature>
<keyword evidence="2" id="KW-0472">Membrane</keyword>
<keyword evidence="2" id="KW-1133">Transmembrane helix</keyword>
<keyword evidence="4" id="KW-1185">Reference proteome</keyword>
<feature type="compositionally biased region" description="Low complexity" evidence="1">
    <location>
        <begin position="634"/>
        <end position="689"/>
    </location>
</feature>
<dbReference type="EnsemblMetazoa" id="AAEL014343-RE">
    <property type="protein sequence ID" value="AAEL014343-PE"/>
    <property type="gene ID" value="AAEL014343"/>
</dbReference>
<protein>
    <submittedName>
        <fullName evidence="3">Uncharacterized protein</fullName>
    </submittedName>
</protein>
<feature type="region of interest" description="Disordered" evidence="1">
    <location>
        <begin position="1"/>
        <end position="33"/>
    </location>
</feature>